<dbReference type="RefSeq" id="WP_254175035.1">
    <property type="nucleotide sequence ID" value="NZ_LR882967.1"/>
</dbReference>
<feature type="domain" description="HEPN" evidence="1">
    <location>
        <begin position="12"/>
        <end position="116"/>
    </location>
</feature>
<evidence type="ECO:0000313" key="2">
    <source>
        <dbReference type="EMBL" id="CAD5985264.1"/>
    </source>
</evidence>
<dbReference type="PROSITE" id="PS50910">
    <property type="entry name" value="HEPN"/>
    <property type="match status" value="1"/>
</dbReference>
<protein>
    <submittedName>
        <fullName evidence="2">HEPN domain protein</fullName>
    </submittedName>
</protein>
<dbReference type="SMART" id="SM00748">
    <property type="entry name" value="HEPN"/>
    <property type="match status" value="1"/>
</dbReference>
<organism evidence="2 3">
    <name type="scientific">Planktothrix pseudagardhii</name>
    <dbReference type="NCBI Taxonomy" id="132604"/>
    <lineage>
        <taxon>Bacteria</taxon>
        <taxon>Bacillati</taxon>
        <taxon>Cyanobacteriota</taxon>
        <taxon>Cyanophyceae</taxon>
        <taxon>Oscillatoriophycideae</taxon>
        <taxon>Oscillatoriales</taxon>
        <taxon>Microcoleaceae</taxon>
        <taxon>Planktothrix</taxon>
    </lineage>
</organism>
<evidence type="ECO:0000259" key="1">
    <source>
        <dbReference type="PROSITE" id="PS50910"/>
    </source>
</evidence>
<keyword evidence="3" id="KW-1185">Reference proteome</keyword>
<accession>A0A9W4CTT2</accession>
<dbReference type="InterPro" id="IPR007842">
    <property type="entry name" value="HEPN_dom"/>
</dbReference>
<dbReference type="EMBL" id="LR882967">
    <property type="protein sequence ID" value="CAD5985264.1"/>
    <property type="molecule type" value="Genomic_DNA"/>
</dbReference>
<evidence type="ECO:0000313" key="3">
    <source>
        <dbReference type="Proteomes" id="UP001153719"/>
    </source>
</evidence>
<dbReference type="KEGG" id="ppsu:NO713_05378"/>
<dbReference type="Proteomes" id="UP001153719">
    <property type="component" value="Chromosome"/>
</dbReference>
<proteinExistence type="predicted"/>
<dbReference type="Gene3D" id="1.20.120.330">
    <property type="entry name" value="Nucleotidyltransferases domain 2"/>
    <property type="match status" value="1"/>
</dbReference>
<dbReference type="Pfam" id="PF05168">
    <property type="entry name" value="HEPN"/>
    <property type="match status" value="1"/>
</dbReference>
<reference evidence="2" key="1">
    <citation type="submission" date="2020-09" db="EMBL/GenBank/DDBJ databases">
        <authorList>
            <person name="Blom J."/>
        </authorList>
    </citation>
    <scope>NUCLEOTIDE SEQUENCE</scope>
    <source>
        <strain evidence="2">No.713</strain>
    </source>
</reference>
<dbReference type="AlphaFoldDB" id="A0A9W4CTT2"/>
<sequence length="128" mass="14455">MNPLTIEWVDKAEGDFTTALRELRARKSPNYDAACFHAQQCVEKYLKARLQEAGIIFTKTHNLTVLLDLLLPVEPGYDSFRLKLLALTLFAVAYRDPGASADKDTAREALDFCKEIRQEVRLSLGLNP</sequence>
<dbReference type="SUPFAM" id="SSF81593">
    <property type="entry name" value="Nucleotidyltransferase substrate binding subunit/domain"/>
    <property type="match status" value="1"/>
</dbReference>
<gene>
    <name evidence="2" type="ORF">NO713_05378</name>
</gene>
<name>A0A9W4CTT2_9CYAN</name>